<dbReference type="STRING" id="2711.A0A067G9B9"/>
<organism evidence="2 3">
    <name type="scientific">Citrus sinensis</name>
    <name type="common">Sweet orange</name>
    <name type="synonym">Citrus aurantium var. sinensis</name>
    <dbReference type="NCBI Taxonomy" id="2711"/>
    <lineage>
        <taxon>Eukaryota</taxon>
        <taxon>Viridiplantae</taxon>
        <taxon>Streptophyta</taxon>
        <taxon>Embryophyta</taxon>
        <taxon>Tracheophyta</taxon>
        <taxon>Spermatophyta</taxon>
        <taxon>Magnoliopsida</taxon>
        <taxon>eudicotyledons</taxon>
        <taxon>Gunneridae</taxon>
        <taxon>Pentapetalae</taxon>
        <taxon>rosids</taxon>
        <taxon>malvids</taxon>
        <taxon>Sapindales</taxon>
        <taxon>Rutaceae</taxon>
        <taxon>Aurantioideae</taxon>
        <taxon>Citrus</taxon>
    </lineage>
</organism>
<dbReference type="Proteomes" id="UP000027120">
    <property type="component" value="Unassembled WGS sequence"/>
</dbReference>
<dbReference type="AlphaFoldDB" id="A0A067G9B9"/>
<feature type="region of interest" description="Disordered" evidence="1">
    <location>
        <begin position="161"/>
        <end position="181"/>
    </location>
</feature>
<dbReference type="EMBL" id="KK784881">
    <property type="protein sequence ID" value="KDO76253.1"/>
    <property type="molecule type" value="Genomic_DNA"/>
</dbReference>
<dbReference type="PaxDb" id="2711-XP_006476541.1"/>
<name>A0A067G9B9_CITSI</name>
<feature type="region of interest" description="Disordered" evidence="1">
    <location>
        <begin position="230"/>
        <end position="260"/>
    </location>
</feature>
<accession>A0A067G9B9</accession>
<gene>
    <name evidence="2" type="ORF">CISIN_1g012593mg</name>
</gene>
<proteinExistence type="predicted"/>
<evidence type="ECO:0000313" key="3">
    <source>
        <dbReference type="Proteomes" id="UP000027120"/>
    </source>
</evidence>
<protein>
    <recommendedName>
        <fullName evidence="4">Hydroxyproline-rich glycoprotein family protein</fullName>
    </recommendedName>
</protein>
<dbReference type="PANTHER" id="PTHR31798">
    <property type="entry name" value="HYDROXYPROLINE-RICH GLYCOPROTEIN-LIKE"/>
    <property type="match status" value="1"/>
</dbReference>
<feature type="region of interest" description="Disordered" evidence="1">
    <location>
        <begin position="349"/>
        <end position="426"/>
    </location>
</feature>
<keyword evidence="3" id="KW-1185">Reference proteome</keyword>
<sequence length="460" mass="49297">MRGVNGGDSRALNNSLETISAAATAIASAENRVHQATSQKRRWGGCWSISWCFGFQKHRKRIGHAVLVPEPTASRSNASEAVNSTQAAAISLPFVAPPSSPASFLQSEPPSATQSPAGLVSLNSISGNMYSPGGPSSIFAIGPYAHETQLVSPPVFSTFTTEPSTAPFTPPPESVHLTTPSSPEVPFAQLLDPSLRFGEQGQKFPFSYYEFQSYHLHPGSPVGNLISPSSGISGSGTSSPFPDGEFATAGPQFPDFHRGDPPKLLNLDKLSIREWGSRQGSGTLTPDAVRSTPRNGFFQNRQISEVALRPHSENGLRKDQIVDHRVSFELTTEDVVRCVEKKPTTLAEAVSESLQNGTTVEKEESSGEAENVHHSCAGEAANDEPLKTPVDVEEAPRHQKQQSITLGSTKEFNFDSADGDSHEPTIASDWWANEKVVGKDSGAIKNWAFFPVIQPAPGVS</sequence>
<dbReference type="PANTHER" id="PTHR31798:SF2">
    <property type="entry name" value="HYDROXYPROLINE-RICH GLYCOPROTEIN FAMILY PROTEIN"/>
    <property type="match status" value="1"/>
</dbReference>
<feature type="compositionally biased region" description="Low complexity" evidence="1">
    <location>
        <begin position="230"/>
        <end position="240"/>
    </location>
</feature>
<evidence type="ECO:0000256" key="1">
    <source>
        <dbReference type="SAM" id="MobiDB-lite"/>
    </source>
</evidence>
<dbReference type="eggNOG" id="ENOG502QPX0">
    <property type="taxonomic scope" value="Eukaryota"/>
</dbReference>
<evidence type="ECO:0008006" key="4">
    <source>
        <dbReference type="Google" id="ProtNLM"/>
    </source>
</evidence>
<reference evidence="2 3" key="1">
    <citation type="submission" date="2014-04" db="EMBL/GenBank/DDBJ databases">
        <authorList>
            <consortium name="International Citrus Genome Consortium"/>
            <person name="Gmitter F."/>
            <person name="Chen C."/>
            <person name="Farmerie W."/>
            <person name="Harkins T."/>
            <person name="Desany B."/>
            <person name="Mohiuddin M."/>
            <person name="Kodira C."/>
            <person name="Borodovsky M."/>
            <person name="Lomsadze A."/>
            <person name="Burns P."/>
            <person name="Jenkins J."/>
            <person name="Prochnik S."/>
            <person name="Shu S."/>
            <person name="Chapman J."/>
            <person name="Pitluck S."/>
            <person name="Schmutz J."/>
            <person name="Rokhsar D."/>
        </authorList>
    </citation>
    <scope>NUCLEOTIDE SEQUENCE</scope>
</reference>
<feature type="compositionally biased region" description="Basic and acidic residues" evidence="1">
    <location>
        <begin position="360"/>
        <end position="373"/>
    </location>
</feature>
<evidence type="ECO:0000313" key="2">
    <source>
        <dbReference type="EMBL" id="KDO76253.1"/>
    </source>
</evidence>
<dbReference type="InterPro" id="IPR040420">
    <property type="entry name" value="At1g76660-like"/>
</dbReference>
<feature type="compositionally biased region" description="Polar residues" evidence="1">
    <location>
        <begin position="401"/>
        <end position="411"/>
    </location>
</feature>